<dbReference type="Proteomes" id="UP000279306">
    <property type="component" value="Chromosome"/>
</dbReference>
<feature type="compositionally biased region" description="Low complexity" evidence="1">
    <location>
        <begin position="181"/>
        <end position="194"/>
    </location>
</feature>
<evidence type="ECO:0000313" key="3">
    <source>
        <dbReference type="EMBL" id="VEG54323.1"/>
    </source>
</evidence>
<evidence type="ECO:0000256" key="2">
    <source>
        <dbReference type="SAM" id="Phobius"/>
    </source>
</evidence>
<proteinExistence type="predicted"/>
<keyword evidence="2" id="KW-0812">Transmembrane</keyword>
<dbReference type="STRING" id="1791.GCA_001049355_04944"/>
<protein>
    <submittedName>
        <fullName evidence="3">Putative secreted protein</fullName>
    </submittedName>
</protein>
<feature type="compositionally biased region" description="Basic residues" evidence="1">
    <location>
        <begin position="213"/>
        <end position="225"/>
    </location>
</feature>
<feature type="transmembrane region" description="Helical" evidence="2">
    <location>
        <begin position="21"/>
        <end position="41"/>
    </location>
</feature>
<evidence type="ECO:0000313" key="4">
    <source>
        <dbReference type="Proteomes" id="UP000279306"/>
    </source>
</evidence>
<feature type="transmembrane region" description="Helical" evidence="2">
    <location>
        <begin position="133"/>
        <end position="155"/>
    </location>
</feature>
<keyword evidence="2" id="KW-1133">Transmembrane helix</keyword>
<feature type="transmembrane region" description="Helical" evidence="2">
    <location>
        <begin position="92"/>
        <end position="113"/>
    </location>
</feature>
<dbReference type="EMBL" id="LR134356">
    <property type="protein sequence ID" value="VEG54323.1"/>
    <property type="molecule type" value="Genomic_DNA"/>
</dbReference>
<feature type="transmembrane region" description="Helical" evidence="2">
    <location>
        <begin position="61"/>
        <end position="80"/>
    </location>
</feature>
<gene>
    <name evidence="3" type="ORF">NCTC10437_02412</name>
</gene>
<keyword evidence="4" id="KW-1185">Reference proteome</keyword>
<dbReference type="AlphaFoldDB" id="A0A3S5EJC7"/>
<evidence type="ECO:0000256" key="1">
    <source>
        <dbReference type="SAM" id="MobiDB-lite"/>
    </source>
</evidence>
<keyword evidence="2" id="KW-0472">Membrane</keyword>
<reference evidence="3 4" key="1">
    <citation type="submission" date="2018-12" db="EMBL/GenBank/DDBJ databases">
        <authorList>
            <consortium name="Pathogen Informatics"/>
        </authorList>
    </citation>
    <scope>NUCLEOTIDE SEQUENCE [LARGE SCALE GENOMIC DNA]</scope>
    <source>
        <strain evidence="3 4">NCTC10437</strain>
    </source>
</reference>
<dbReference type="OrthoDB" id="3208582at2"/>
<feature type="region of interest" description="Disordered" evidence="1">
    <location>
        <begin position="174"/>
        <end position="225"/>
    </location>
</feature>
<accession>A0A3S5EJC7</accession>
<dbReference type="RefSeq" id="WP_048634788.1">
    <property type="nucleotide sequence ID" value="NZ_CVQQ01000023.1"/>
</dbReference>
<organism evidence="3 4">
    <name type="scientific">Mycolicibacterium aurum</name>
    <name type="common">Mycobacterium aurum</name>
    <dbReference type="NCBI Taxonomy" id="1791"/>
    <lineage>
        <taxon>Bacteria</taxon>
        <taxon>Bacillati</taxon>
        <taxon>Actinomycetota</taxon>
        <taxon>Actinomycetes</taxon>
        <taxon>Mycobacteriales</taxon>
        <taxon>Mycobacteriaceae</taxon>
        <taxon>Mycolicibacterium</taxon>
    </lineage>
</organism>
<sequence length="225" mass="23622">MVDTPARGRRGAMQIPRSRGAVSGLLIVALGAWGALAPFIGPLFDFAFSPDEPWAWTSGRGWLQVLPGVVAVVGGLLMFASRNRATAMLGSWLAVAAGAWFVVGRAAAGPLGLGDAGEPVAANEAQRVWLELTYFSGLGALIIFLAALAVGRLSVRTARDIAYRDARADAVEPVTAPYQHTGAPGTGPLATGPVPVQPDAVTGPEERRSGLFGRRKRRLRDKMPT</sequence>
<dbReference type="KEGG" id="mauu:NCTC10437_02412"/>
<name>A0A3S5EJC7_MYCAU</name>